<sequence>MTIGVQRLSIEQEGAIHNYGNLTIAVASMGEDGISSILSQGKKNAIYNYATSGFLRIVAIDTRSYVLLTNRFVLVEGPTMVIGKVNLTDVSNGIKSIFVVRPGSYVSVNNAHLGGTIHISDDSTLAIGDGGVLVSAYVSGLGALVVSGDGTLLDSTTVVGGVKVQFGSEKGPSIHITAYGTNTFGTQTYVHVVNTFFVTGTGVAKMLISGVFTACFENSGFRGSVVIQVDKIAVSYGNSSRLSAQSIREKNSQSSMASLLTPPDSVFYVIDTSNDTALEAESASAPHCRRFIEVTEYLSMNGRVMIRGCVSIPMGGSLNKGVSALTKEEDWAFLLKTVCHEEAVFLPNFCQLQKMPPPLFSGLSIGSDVYIRGAAVFEVDNFTLHSATLRATEPVFLKSTNDVVIDKDSSLSFIDTVKVFAENMLVLGSMQVGSPASTLIQGKVRVEKDGALSIAGGRNCEQKVDIKGGLTVADGGSVLCTEEFHKGGEHTGQAESATDFNLLGGLPPDTPCPANILEDIEKRKRFFLLYFVKEDYVMSNEYPKTKEMIVATVCAIVLTSVIFFIFLHLWGFSFYQWYDDFRMKPPLKLTLTWYELSYSTLNYVGFCSITVMHVQNTMSAFHPAFPAPLPLVGVLCMRSLNVLMPHHVISALQTNMVSIVYLSCSVISVVLGQQPHVKKRGGDTRSNAKRLFLEALDSCVTILLVPFMLFHTPITSLILDGVACSTVLRDVPSCKQFSNKTTFVLSFASLISASVFVPWSIVSQQMRITRLDLRLKVSWLFLMHCVELLGITMWKIFYNSPLKLVFSNIFFHTVSRVVCHYSPPTAYENINRFLYHVSLLPF</sequence>
<feature type="transmembrane region" description="Helical" evidence="1">
    <location>
        <begin position="548"/>
        <end position="571"/>
    </location>
</feature>
<keyword evidence="1" id="KW-0472">Membrane</keyword>
<keyword evidence="3" id="KW-1185">Reference proteome</keyword>
<feature type="transmembrane region" description="Helical" evidence="1">
    <location>
        <begin position="691"/>
        <end position="710"/>
    </location>
</feature>
<dbReference type="AlphaFoldDB" id="A0A7G2CF46"/>
<keyword evidence="1" id="KW-1133">Transmembrane helix</keyword>
<dbReference type="VEuPathDB" id="TriTrypDB:ADEAN_000544100"/>
<dbReference type="EMBL" id="LR877154">
    <property type="protein sequence ID" value="CAD2217955.1"/>
    <property type="molecule type" value="Genomic_DNA"/>
</dbReference>
<dbReference type="Proteomes" id="UP000515908">
    <property type="component" value="Chromosome 10"/>
</dbReference>
<feature type="transmembrane region" description="Helical" evidence="1">
    <location>
        <begin position="775"/>
        <end position="797"/>
    </location>
</feature>
<accession>A0A7G2CF46</accession>
<organism evidence="2 3">
    <name type="scientific">Angomonas deanei</name>
    <dbReference type="NCBI Taxonomy" id="59799"/>
    <lineage>
        <taxon>Eukaryota</taxon>
        <taxon>Discoba</taxon>
        <taxon>Euglenozoa</taxon>
        <taxon>Kinetoplastea</taxon>
        <taxon>Metakinetoplastina</taxon>
        <taxon>Trypanosomatida</taxon>
        <taxon>Trypanosomatidae</taxon>
        <taxon>Strigomonadinae</taxon>
        <taxon>Angomonas</taxon>
    </lineage>
</organism>
<name>A0A7G2CF46_9TRYP</name>
<evidence type="ECO:0000256" key="1">
    <source>
        <dbReference type="SAM" id="Phobius"/>
    </source>
</evidence>
<gene>
    <name evidence="2" type="ORF">ADEAN_000544100</name>
</gene>
<reference evidence="2 3" key="1">
    <citation type="submission" date="2020-08" db="EMBL/GenBank/DDBJ databases">
        <authorList>
            <person name="Newling K."/>
            <person name="Davey J."/>
            <person name="Forrester S."/>
        </authorList>
    </citation>
    <scope>NUCLEOTIDE SEQUENCE [LARGE SCALE GENOMIC DNA]</scope>
    <source>
        <strain evidence="3">Crithidia deanei Carvalho (ATCC PRA-265)</strain>
    </source>
</reference>
<feature type="transmembrane region" description="Helical" evidence="1">
    <location>
        <begin position="650"/>
        <end position="671"/>
    </location>
</feature>
<feature type="transmembrane region" description="Helical" evidence="1">
    <location>
        <begin position="743"/>
        <end position="763"/>
    </location>
</feature>
<keyword evidence="1" id="KW-0812">Transmembrane</keyword>
<evidence type="ECO:0000313" key="2">
    <source>
        <dbReference type="EMBL" id="CAD2217955.1"/>
    </source>
</evidence>
<feature type="transmembrane region" description="Helical" evidence="1">
    <location>
        <begin position="591"/>
        <end position="612"/>
    </location>
</feature>
<evidence type="ECO:0000313" key="3">
    <source>
        <dbReference type="Proteomes" id="UP000515908"/>
    </source>
</evidence>
<protein>
    <submittedName>
        <fullName evidence="2">Uncharacterized protein</fullName>
    </submittedName>
</protein>
<proteinExistence type="predicted"/>